<dbReference type="SUPFAM" id="SSF88659">
    <property type="entry name" value="Sigma3 and sigma4 domains of RNA polymerase sigma factors"/>
    <property type="match status" value="1"/>
</dbReference>
<evidence type="ECO:0000256" key="3">
    <source>
        <dbReference type="ARBA" id="ARBA00023082"/>
    </source>
</evidence>
<accession>A0A401J2R4</accession>
<dbReference type="NCBIfam" id="TIGR02937">
    <property type="entry name" value="sigma70-ECF"/>
    <property type="match status" value="1"/>
</dbReference>
<reference evidence="6 7" key="1">
    <citation type="submission" date="2014-12" db="EMBL/GenBank/DDBJ databases">
        <title>Whole genome sequencing of Sphingobium xenophagum OW59.</title>
        <authorList>
            <person name="Ohta Y."/>
            <person name="Nishi S."/>
            <person name="Hatada Y."/>
        </authorList>
    </citation>
    <scope>NUCLEOTIDE SEQUENCE [LARGE SCALE GENOMIC DNA]</scope>
    <source>
        <strain evidence="6 7">OW59</strain>
    </source>
</reference>
<dbReference type="EMBL" id="BBQY01000008">
    <property type="protein sequence ID" value="GBH30927.1"/>
    <property type="molecule type" value="Genomic_DNA"/>
</dbReference>
<dbReference type="InterPro" id="IPR036388">
    <property type="entry name" value="WH-like_DNA-bd_sf"/>
</dbReference>
<dbReference type="Gene3D" id="1.10.10.10">
    <property type="entry name" value="Winged helix-like DNA-binding domain superfamily/Winged helix DNA-binding domain"/>
    <property type="match status" value="1"/>
</dbReference>
<keyword evidence="2" id="KW-0805">Transcription regulation</keyword>
<dbReference type="PANTHER" id="PTHR43133:SF63">
    <property type="entry name" value="RNA POLYMERASE SIGMA FACTOR FECI-RELATED"/>
    <property type="match status" value="1"/>
</dbReference>
<comment type="caution">
    <text evidence="6">The sequence shown here is derived from an EMBL/GenBank/DDBJ whole genome shotgun (WGS) entry which is preliminary data.</text>
</comment>
<dbReference type="InterPro" id="IPR039425">
    <property type="entry name" value="RNA_pol_sigma-70-like"/>
</dbReference>
<protein>
    <submittedName>
        <fullName evidence="6">RNA polymerase sigma-70 factor, ECF subfamily</fullName>
    </submittedName>
</protein>
<keyword evidence="3" id="KW-0731">Sigma factor</keyword>
<evidence type="ECO:0000256" key="1">
    <source>
        <dbReference type="ARBA" id="ARBA00010641"/>
    </source>
</evidence>
<dbReference type="Gene3D" id="1.10.1740.10">
    <property type="match status" value="1"/>
</dbReference>
<keyword evidence="4" id="KW-0804">Transcription</keyword>
<dbReference type="RefSeq" id="WP_086486075.1">
    <property type="nucleotide sequence ID" value="NZ_BBQY01000008.1"/>
</dbReference>
<gene>
    <name evidence="6" type="ORF">MBESOW_P2183</name>
</gene>
<dbReference type="PANTHER" id="PTHR43133">
    <property type="entry name" value="RNA POLYMERASE ECF-TYPE SIGMA FACTO"/>
    <property type="match status" value="1"/>
</dbReference>
<organism evidence="6 7">
    <name type="scientific">Sphingobium xenophagum</name>
    <dbReference type="NCBI Taxonomy" id="121428"/>
    <lineage>
        <taxon>Bacteria</taxon>
        <taxon>Pseudomonadati</taxon>
        <taxon>Pseudomonadota</taxon>
        <taxon>Alphaproteobacteria</taxon>
        <taxon>Sphingomonadales</taxon>
        <taxon>Sphingomonadaceae</taxon>
        <taxon>Sphingobium</taxon>
    </lineage>
</organism>
<dbReference type="InterPro" id="IPR014284">
    <property type="entry name" value="RNA_pol_sigma-70_dom"/>
</dbReference>
<evidence type="ECO:0000259" key="5">
    <source>
        <dbReference type="Pfam" id="PF04542"/>
    </source>
</evidence>
<evidence type="ECO:0000313" key="7">
    <source>
        <dbReference type="Proteomes" id="UP000290975"/>
    </source>
</evidence>
<evidence type="ECO:0000256" key="4">
    <source>
        <dbReference type="ARBA" id="ARBA00023163"/>
    </source>
</evidence>
<dbReference type="InterPro" id="IPR007627">
    <property type="entry name" value="RNA_pol_sigma70_r2"/>
</dbReference>
<dbReference type="GO" id="GO:0016987">
    <property type="term" value="F:sigma factor activity"/>
    <property type="evidence" value="ECO:0007669"/>
    <property type="project" value="UniProtKB-KW"/>
</dbReference>
<dbReference type="Pfam" id="PF04542">
    <property type="entry name" value="Sigma70_r2"/>
    <property type="match status" value="1"/>
</dbReference>
<feature type="domain" description="RNA polymerase sigma-70 region 2" evidence="5">
    <location>
        <begin position="27"/>
        <end position="90"/>
    </location>
</feature>
<dbReference type="InterPro" id="IPR013324">
    <property type="entry name" value="RNA_pol_sigma_r3/r4-like"/>
</dbReference>
<dbReference type="AlphaFoldDB" id="A0A401J2R4"/>
<comment type="similarity">
    <text evidence="1">Belongs to the sigma-70 factor family. ECF subfamily.</text>
</comment>
<proteinExistence type="inferred from homology"/>
<evidence type="ECO:0000256" key="2">
    <source>
        <dbReference type="ARBA" id="ARBA00023015"/>
    </source>
</evidence>
<sequence>MSQGRSEDRLRDPVITRDSGRFSFPEFYTREKPRLMRFFARQLGNQADADELAQESFTRFVRAAPAQALASPQAYLTRIATNLLRDFVERGSTLLSKRTKPLDDGLHAIAPSDTHRELQAKQDLARWTLILNQLPPQTLDIFMRNRVEGQTYVAIAAELDLPLWVVQKQMLKAIRHVTAYREANDD</sequence>
<dbReference type="Proteomes" id="UP000290975">
    <property type="component" value="Unassembled WGS sequence"/>
</dbReference>
<dbReference type="SUPFAM" id="SSF88946">
    <property type="entry name" value="Sigma2 domain of RNA polymerase sigma factors"/>
    <property type="match status" value="1"/>
</dbReference>
<name>A0A401J2R4_SPHXE</name>
<dbReference type="GO" id="GO:0006352">
    <property type="term" value="P:DNA-templated transcription initiation"/>
    <property type="evidence" value="ECO:0007669"/>
    <property type="project" value="InterPro"/>
</dbReference>
<dbReference type="InterPro" id="IPR013325">
    <property type="entry name" value="RNA_pol_sigma_r2"/>
</dbReference>
<evidence type="ECO:0000313" key="6">
    <source>
        <dbReference type="EMBL" id="GBH30927.1"/>
    </source>
</evidence>
<keyword evidence="7" id="KW-1185">Reference proteome</keyword>